<proteinExistence type="predicted"/>
<dbReference type="InterPro" id="IPR002577">
    <property type="entry name" value="HTH_HxlR"/>
</dbReference>
<keyword evidence="2" id="KW-0238">DNA-binding</keyword>
<reference evidence="6" key="1">
    <citation type="journal article" date="2019" name="Int. J. Syst. Evol. Microbiol.">
        <title>The Global Catalogue of Microorganisms (GCM) 10K type strain sequencing project: providing services to taxonomists for standard genome sequencing and annotation.</title>
        <authorList>
            <consortium name="The Broad Institute Genomics Platform"/>
            <consortium name="The Broad Institute Genome Sequencing Center for Infectious Disease"/>
            <person name="Wu L."/>
            <person name="Ma J."/>
        </authorList>
    </citation>
    <scope>NUCLEOTIDE SEQUENCE [LARGE SCALE GENOMIC DNA]</scope>
    <source>
        <strain evidence="6">NBRC 106348</strain>
    </source>
</reference>
<accession>A0ABQ6HZX5</accession>
<dbReference type="Pfam" id="PF01638">
    <property type="entry name" value="HxlR"/>
    <property type="match status" value="1"/>
</dbReference>
<dbReference type="Proteomes" id="UP001157091">
    <property type="component" value="Unassembled WGS sequence"/>
</dbReference>
<evidence type="ECO:0000256" key="1">
    <source>
        <dbReference type="ARBA" id="ARBA00023015"/>
    </source>
</evidence>
<dbReference type="PANTHER" id="PTHR33204">
    <property type="entry name" value="TRANSCRIPTIONAL REGULATOR, MARR FAMILY"/>
    <property type="match status" value="1"/>
</dbReference>
<evidence type="ECO:0000256" key="3">
    <source>
        <dbReference type="ARBA" id="ARBA00023163"/>
    </source>
</evidence>
<dbReference type="SUPFAM" id="SSF46785">
    <property type="entry name" value="Winged helix' DNA-binding domain"/>
    <property type="match status" value="1"/>
</dbReference>
<sequence length="153" mass="16695">MSGTHTDVPSMVATPLVLPVVADEYEQCPVTDVLRRVGDKWTVLVVVVLGQRPYRFNELHRGIPGISQRMLTRTLRGLEEDGLASRAVFPTVPPSVEYALTDLGRSLLGPLSAVADWAVEHQEQIARSRARVGQERFTAGGVQEPSRIAAPGQ</sequence>
<keyword evidence="3" id="KW-0804">Transcription</keyword>
<dbReference type="EMBL" id="BSUK01000001">
    <property type="protein sequence ID" value="GMA23264.1"/>
    <property type="molecule type" value="Genomic_DNA"/>
</dbReference>
<name>A0ABQ6HZX5_9MICO</name>
<dbReference type="InterPro" id="IPR036390">
    <property type="entry name" value="WH_DNA-bd_sf"/>
</dbReference>
<keyword evidence="1" id="KW-0805">Transcription regulation</keyword>
<organism evidence="5 6">
    <name type="scientific">Luteimicrobium album</name>
    <dbReference type="NCBI Taxonomy" id="1054550"/>
    <lineage>
        <taxon>Bacteria</taxon>
        <taxon>Bacillati</taxon>
        <taxon>Actinomycetota</taxon>
        <taxon>Actinomycetes</taxon>
        <taxon>Micrococcales</taxon>
        <taxon>Luteimicrobium</taxon>
    </lineage>
</organism>
<keyword evidence="6" id="KW-1185">Reference proteome</keyword>
<evidence type="ECO:0000313" key="5">
    <source>
        <dbReference type="EMBL" id="GMA23264.1"/>
    </source>
</evidence>
<evidence type="ECO:0000256" key="2">
    <source>
        <dbReference type="ARBA" id="ARBA00023125"/>
    </source>
</evidence>
<dbReference type="PANTHER" id="PTHR33204:SF39">
    <property type="entry name" value="TRANSCRIPTIONAL REGULATORY PROTEIN"/>
    <property type="match status" value="1"/>
</dbReference>
<comment type="caution">
    <text evidence="5">The sequence shown here is derived from an EMBL/GenBank/DDBJ whole genome shotgun (WGS) entry which is preliminary data.</text>
</comment>
<dbReference type="RefSeq" id="WP_284292323.1">
    <property type="nucleotide sequence ID" value="NZ_BSUK01000001.1"/>
</dbReference>
<dbReference type="PROSITE" id="PS51118">
    <property type="entry name" value="HTH_HXLR"/>
    <property type="match status" value="1"/>
</dbReference>
<dbReference type="Gene3D" id="1.10.10.10">
    <property type="entry name" value="Winged helix-like DNA-binding domain superfamily/Winged helix DNA-binding domain"/>
    <property type="match status" value="1"/>
</dbReference>
<evidence type="ECO:0000259" key="4">
    <source>
        <dbReference type="PROSITE" id="PS51118"/>
    </source>
</evidence>
<gene>
    <name evidence="5" type="ORF">GCM10025864_10230</name>
</gene>
<protein>
    <recommendedName>
        <fullName evidence="4">HTH hxlR-type domain-containing protein</fullName>
    </recommendedName>
</protein>
<evidence type="ECO:0000313" key="6">
    <source>
        <dbReference type="Proteomes" id="UP001157091"/>
    </source>
</evidence>
<dbReference type="InterPro" id="IPR036388">
    <property type="entry name" value="WH-like_DNA-bd_sf"/>
</dbReference>
<feature type="domain" description="HTH hxlR-type" evidence="4">
    <location>
        <begin position="28"/>
        <end position="126"/>
    </location>
</feature>